<dbReference type="InterPro" id="IPR014117">
    <property type="entry name" value="TraC-F-type"/>
</dbReference>
<evidence type="ECO:0000313" key="3">
    <source>
        <dbReference type="Proteomes" id="UP000282125"/>
    </source>
</evidence>
<dbReference type="Gene3D" id="1.10.8.730">
    <property type="match status" value="1"/>
</dbReference>
<evidence type="ECO:0000259" key="1">
    <source>
        <dbReference type="Pfam" id="PF19044"/>
    </source>
</evidence>
<proteinExistence type="predicted"/>
<protein>
    <submittedName>
        <fullName evidence="2">Type IV secretion system protein TraC</fullName>
    </submittedName>
</protein>
<dbReference type="Proteomes" id="UP000282125">
    <property type="component" value="Unassembled WGS sequence"/>
</dbReference>
<dbReference type="Pfam" id="PF11130">
    <property type="entry name" value="TraC_F_IV"/>
    <property type="match status" value="1"/>
</dbReference>
<dbReference type="OrthoDB" id="9816422at2"/>
<comment type="caution">
    <text evidence="2">The sequence shown here is derived from an EMBL/GenBank/DDBJ whole genome shotgun (WGS) entry which is preliminary data.</text>
</comment>
<accession>A0A3P3DJS4</accession>
<dbReference type="Pfam" id="PF19044">
    <property type="entry name" value="P-loop_TraG"/>
    <property type="match status" value="1"/>
</dbReference>
<keyword evidence="3" id="KW-1185">Reference proteome</keyword>
<dbReference type="SUPFAM" id="SSF52540">
    <property type="entry name" value="P-loop containing nucleoside triphosphate hydrolases"/>
    <property type="match status" value="1"/>
</dbReference>
<organism evidence="2 3">
    <name type="scientific">Falsigemmobacter faecalis</name>
    <dbReference type="NCBI Taxonomy" id="2488730"/>
    <lineage>
        <taxon>Bacteria</taxon>
        <taxon>Pseudomonadati</taxon>
        <taxon>Pseudomonadota</taxon>
        <taxon>Alphaproteobacteria</taxon>
        <taxon>Rhodobacterales</taxon>
        <taxon>Paracoccaceae</taxon>
        <taxon>Falsigemmobacter</taxon>
    </lineage>
</organism>
<sequence>MFDFLQYQKLPDYLPWLAYDDDSKLFLLDGNYIGFTFSAQPLAGFEPTMERRFASLLNAEFPKGSMLQFNLMVFDDVSDHVADFRKARMGSDDPLITAAVKKTAQFVLDGAKGIGTNIPFRNATLLISVKIPIKAITPDEEECSSSMRLRSDVSALLHTIGFQELRVLNDTELLYYLSQIFNRGHLAAWRSGRQPVDESRWLREQVVDFDNTVTVGEKQVRVGDTYVSSLSVKKLPRSAYFGLAERLSVDSHSGDQGIPCTHMINCTIKIEDVSEMKPKIEARRNYYGNYATGPFARILPQYPIRHADWSLLSQSIQNGDTVHRFALNILLFSNSSEEARRNASVTRTYLNGIGFSFMEDAGVVFPLLRANLPLGPEKEDQRNLSRYRLMNGTGISVFVPCFFEWRGTPTPLVSLVGRGGQVMGFSPFDSGTNYNMTISAESGAGKSFLSNEMISSILATGGKVWVIDVGRSYMKLCDSLGGQFLSFEQGSNICLNPFSWVKDDETFEEVQDILISLLATMAAPQAGLDDFQTSALRTILLEQFKLHGDQLSIDHIADACLALSKELGEGLQQEFREKRLSDISFGLRPFCKDGHYGKYFNGPANIDFTKNFVLLELEELKSQKHLQTVVLLMLIYQIQNGMYQGSVSIKKMLLIDEAWDLLSDPKIANFIEAGYRRFRKYNGCACIITQALTDLHDTPTGRAVLANSAATIMLQQKSTTLDKLASGEHPEFSRALCERLKTVRTVKGHFSEVFVRTATGAGIGRFVVDPFRSLLYSTHPDDVRDINRFKSQGMSTVDAITAVIEARQRVRL</sequence>
<dbReference type="NCBIfam" id="TIGR02746">
    <property type="entry name" value="TraC-F-type"/>
    <property type="match status" value="1"/>
</dbReference>
<gene>
    <name evidence="2" type="primary">traC</name>
    <name evidence="2" type="ORF">EG244_10045</name>
</gene>
<dbReference type="AlphaFoldDB" id="A0A3P3DJS4"/>
<dbReference type="InterPro" id="IPR053155">
    <property type="entry name" value="F-pilin_assembly_TraC"/>
</dbReference>
<dbReference type="PANTHER" id="PTHR38467">
    <property type="match status" value="1"/>
</dbReference>
<feature type="domain" description="TraG P-loop" evidence="1">
    <location>
        <begin position="432"/>
        <end position="718"/>
    </location>
</feature>
<dbReference type="InterPro" id="IPR025955">
    <property type="entry name" value="TraC/Conjuga_ATPase"/>
</dbReference>
<dbReference type="RefSeq" id="WP_124964884.1">
    <property type="nucleotide sequence ID" value="NZ_RRAZ01000013.1"/>
</dbReference>
<dbReference type="InterPro" id="IPR043964">
    <property type="entry name" value="P-loop_TraG"/>
</dbReference>
<dbReference type="PANTHER" id="PTHR38467:SF1">
    <property type="entry name" value="CONJUGATIVE TRANSFER: ASSEMBLY"/>
    <property type="match status" value="1"/>
</dbReference>
<reference evidence="2 3" key="1">
    <citation type="submission" date="2018-11" db="EMBL/GenBank/DDBJ databases">
        <title>Gemmobacter sp. nov., YIM 102744-1 draft genome.</title>
        <authorList>
            <person name="Li G."/>
            <person name="Jiang Y."/>
        </authorList>
    </citation>
    <scope>NUCLEOTIDE SEQUENCE [LARGE SCALE GENOMIC DNA]</scope>
    <source>
        <strain evidence="2 3">YIM 102744-1</strain>
    </source>
</reference>
<name>A0A3P3DJS4_9RHOB</name>
<evidence type="ECO:0000313" key="2">
    <source>
        <dbReference type="EMBL" id="RRH74425.1"/>
    </source>
</evidence>
<dbReference type="Gene3D" id="3.40.50.300">
    <property type="entry name" value="P-loop containing nucleotide triphosphate hydrolases"/>
    <property type="match status" value="1"/>
</dbReference>
<dbReference type="EMBL" id="RRAZ01000013">
    <property type="protein sequence ID" value="RRH74425.1"/>
    <property type="molecule type" value="Genomic_DNA"/>
</dbReference>
<dbReference type="InterPro" id="IPR027417">
    <property type="entry name" value="P-loop_NTPase"/>
</dbReference>